<accession>A0ABP0KFA7</accession>
<name>A0ABP0KFA7_9DINO</name>
<evidence type="ECO:0000256" key="2">
    <source>
        <dbReference type="SAM" id="MobiDB-lite"/>
    </source>
</evidence>
<evidence type="ECO:0000256" key="1">
    <source>
        <dbReference type="SAM" id="Coils"/>
    </source>
</evidence>
<feature type="compositionally biased region" description="Polar residues" evidence="2">
    <location>
        <begin position="402"/>
        <end position="411"/>
    </location>
</feature>
<feature type="region of interest" description="Disordered" evidence="2">
    <location>
        <begin position="228"/>
        <end position="512"/>
    </location>
</feature>
<comment type="caution">
    <text evidence="3">The sequence shown here is derived from an EMBL/GenBank/DDBJ whole genome shotgun (WGS) entry which is preliminary data.</text>
</comment>
<feature type="coiled-coil region" evidence="1">
    <location>
        <begin position="33"/>
        <end position="60"/>
    </location>
</feature>
<feature type="compositionally biased region" description="Low complexity" evidence="2">
    <location>
        <begin position="228"/>
        <end position="245"/>
    </location>
</feature>
<dbReference type="EMBL" id="CAXAMM010011203">
    <property type="protein sequence ID" value="CAK9025498.1"/>
    <property type="molecule type" value="Genomic_DNA"/>
</dbReference>
<feature type="compositionally biased region" description="Polar residues" evidence="2">
    <location>
        <begin position="425"/>
        <end position="451"/>
    </location>
</feature>
<feature type="compositionally biased region" description="Polar residues" evidence="2">
    <location>
        <begin position="318"/>
        <end position="350"/>
    </location>
</feature>
<feature type="compositionally biased region" description="Polar residues" evidence="2">
    <location>
        <begin position="294"/>
        <end position="304"/>
    </location>
</feature>
<keyword evidence="4" id="KW-1185">Reference proteome</keyword>
<dbReference type="Proteomes" id="UP001642464">
    <property type="component" value="Unassembled WGS sequence"/>
</dbReference>
<feature type="compositionally biased region" description="Basic residues" evidence="2">
    <location>
        <begin position="384"/>
        <end position="394"/>
    </location>
</feature>
<gene>
    <name evidence="3" type="ORF">SCF082_LOCUS17110</name>
</gene>
<evidence type="ECO:0000313" key="4">
    <source>
        <dbReference type="Proteomes" id="UP001642464"/>
    </source>
</evidence>
<keyword evidence="1" id="KW-0175">Coiled coil</keyword>
<protein>
    <submittedName>
        <fullName evidence="3">Uncharacterized protein</fullName>
    </submittedName>
</protein>
<evidence type="ECO:0000313" key="3">
    <source>
        <dbReference type="EMBL" id="CAK9025498.1"/>
    </source>
</evidence>
<organism evidence="3 4">
    <name type="scientific">Durusdinium trenchii</name>
    <dbReference type="NCBI Taxonomy" id="1381693"/>
    <lineage>
        <taxon>Eukaryota</taxon>
        <taxon>Sar</taxon>
        <taxon>Alveolata</taxon>
        <taxon>Dinophyceae</taxon>
        <taxon>Suessiales</taxon>
        <taxon>Symbiodiniaceae</taxon>
        <taxon>Durusdinium</taxon>
    </lineage>
</organism>
<proteinExistence type="predicted"/>
<sequence length="584" mass="62554">MSGSEVGVLGAEPSRCDSQSQRIQEIASEVLRLRLVQSQYKQLEGQLKAAVDQLQQASDKVDQFSQYLEQGLRPGGSIGTLGGSFSGVEADSLLGLMECLCVVCSAPVVSRKQEDLLAATKWLLQDPGTLVRRLAELPCAPGAQSRRLAPYLLTCASSWRGHLNEAGQCYEALKSWLSCYYQFSLVSGQMEANAIQLQHQEQLLAELSKEEGGDGSVKPFAWRSGLKRSSSVQSTSSTGSRRSQSPAERVARMSSGVKVTSAQGISVARRASRDVREASAKSPLGRLSDRNRAVGQQPSSTQVWSKPLTASAEKRQVAHSQSESSPRVTRLSSQLAMSTVLGNARMSRSGSACAPPGPPVVSPRRQPYSARASYTEPPKTVLSTRRHIVPARARRPSESSSGVAPQSSRLTPSAMKSEKVEEAKNGSTPLSPRNGQATSAFCRSRSLQSITEPEAGATPTRVARPAEVSTRRSQVTPIGGRLSASASQPTRPIVTSVRPRQGGSITTPPATPGVRFHARTTKSTLPCKDASGRDAIVRDLTPSAWALATSRSSPSLETRVVLGRQIRETAMATPRPLFSARAMR</sequence>
<reference evidence="3 4" key="1">
    <citation type="submission" date="2024-02" db="EMBL/GenBank/DDBJ databases">
        <authorList>
            <person name="Chen Y."/>
            <person name="Shah S."/>
            <person name="Dougan E. K."/>
            <person name="Thang M."/>
            <person name="Chan C."/>
        </authorList>
    </citation>
    <scope>NUCLEOTIDE SEQUENCE [LARGE SCALE GENOMIC DNA]</scope>
</reference>